<dbReference type="Proteomes" id="UP001549921">
    <property type="component" value="Unassembled WGS sequence"/>
</dbReference>
<proteinExistence type="inferred from homology"/>
<keyword evidence="8" id="KW-1015">Disulfide bond</keyword>
<dbReference type="EC" id="3.4.21.-" evidence="11"/>
<dbReference type="AlphaFoldDB" id="A0ABD0SIX6"/>
<dbReference type="InterPro" id="IPR009003">
    <property type="entry name" value="Peptidase_S1_PA"/>
</dbReference>
<dbReference type="InterPro" id="IPR033116">
    <property type="entry name" value="TRYPSIN_SER"/>
</dbReference>
<evidence type="ECO:0000256" key="4">
    <source>
        <dbReference type="ARBA" id="ARBA00022801"/>
    </source>
</evidence>
<dbReference type="PANTHER" id="PTHR24256">
    <property type="entry name" value="TRYPTASE-RELATED"/>
    <property type="match status" value="1"/>
</dbReference>
<keyword evidence="6" id="KW-0106">Calcium</keyword>
<dbReference type="PROSITE" id="PS00134">
    <property type="entry name" value="TRYPSIN_HIS"/>
    <property type="match status" value="1"/>
</dbReference>
<dbReference type="CDD" id="cd00190">
    <property type="entry name" value="Tryp_SPc"/>
    <property type="match status" value="1"/>
</dbReference>
<reference evidence="15 16" key="1">
    <citation type="submission" date="2024-06" db="EMBL/GenBank/DDBJ databases">
        <title>A chromosome-level genome assembly of beet webworm, Loxostege sticticalis.</title>
        <authorList>
            <person name="Zhang Y."/>
        </authorList>
    </citation>
    <scope>NUCLEOTIDE SEQUENCE [LARGE SCALE GENOMIC DNA]</scope>
    <source>
        <strain evidence="15">AQ028</strain>
        <tissue evidence="15">Male pupae</tissue>
    </source>
</reference>
<dbReference type="FunFam" id="2.40.10.10:FF:000078">
    <property type="entry name" value="Serine protease H137"/>
    <property type="match status" value="1"/>
</dbReference>
<dbReference type="SUPFAM" id="SSF50494">
    <property type="entry name" value="Trypsin-like serine proteases"/>
    <property type="match status" value="1"/>
</dbReference>
<evidence type="ECO:0000256" key="6">
    <source>
        <dbReference type="ARBA" id="ARBA00022837"/>
    </source>
</evidence>
<evidence type="ECO:0000256" key="2">
    <source>
        <dbReference type="ARBA" id="ARBA00022723"/>
    </source>
</evidence>
<evidence type="ECO:0000256" key="3">
    <source>
        <dbReference type="ARBA" id="ARBA00022729"/>
    </source>
</evidence>
<protein>
    <recommendedName>
        <fullName evidence="12">CLIP domain-containing serine protease</fullName>
        <ecNumber evidence="11">3.4.21.-</ecNumber>
    </recommendedName>
</protein>
<dbReference type="InterPro" id="IPR022700">
    <property type="entry name" value="CLIP"/>
</dbReference>
<dbReference type="PRINTS" id="PR00722">
    <property type="entry name" value="CHYMOTRYPSIN"/>
</dbReference>
<evidence type="ECO:0000256" key="11">
    <source>
        <dbReference type="RuleBase" id="RU363034"/>
    </source>
</evidence>
<dbReference type="Pfam" id="PF00089">
    <property type="entry name" value="Trypsin"/>
    <property type="match status" value="1"/>
</dbReference>
<keyword evidence="4 11" id="KW-0378">Hydrolase</keyword>
<organism evidence="15 16">
    <name type="scientific">Loxostege sticticalis</name>
    <name type="common">Beet webworm moth</name>
    <dbReference type="NCBI Taxonomy" id="481309"/>
    <lineage>
        <taxon>Eukaryota</taxon>
        <taxon>Metazoa</taxon>
        <taxon>Ecdysozoa</taxon>
        <taxon>Arthropoda</taxon>
        <taxon>Hexapoda</taxon>
        <taxon>Insecta</taxon>
        <taxon>Pterygota</taxon>
        <taxon>Neoptera</taxon>
        <taxon>Endopterygota</taxon>
        <taxon>Lepidoptera</taxon>
        <taxon>Glossata</taxon>
        <taxon>Ditrysia</taxon>
        <taxon>Pyraloidea</taxon>
        <taxon>Crambidae</taxon>
        <taxon>Pyraustinae</taxon>
        <taxon>Loxostege</taxon>
    </lineage>
</organism>
<keyword evidence="5 11" id="KW-0720">Serine protease</keyword>
<evidence type="ECO:0000313" key="16">
    <source>
        <dbReference type="Proteomes" id="UP001549921"/>
    </source>
</evidence>
<feature type="region of interest" description="Disordered" evidence="13">
    <location>
        <begin position="120"/>
        <end position="152"/>
    </location>
</feature>
<keyword evidence="9" id="KW-0325">Glycoprotein</keyword>
<evidence type="ECO:0000256" key="10">
    <source>
        <dbReference type="ARBA" id="ARBA00024195"/>
    </source>
</evidence>
<evidence type="ECO:0000259" key="14">
    <source>
        <dbReference type="PROSITE" id="PS50240"/>
    </source>
</evidence>
<keyword evidence="2" id="KW-0479">Metal-binding</keyword>
<comment type="caution">
    <text evidence="15">The sequence shown here is derived from an EMBL/GenBank/DDBJ whole genome shotgun (WGS) entry which is preliminary data.</text>
</comment>
<dbReference type="GO" id="GO:0046872">
    <property type="term" value="F:metal ion binding"/>
    <property type="evidence" value="ECO:0007669"/>
    <property type="project" value="UniProtKB-KW"/>
</dbReference>
<keyword evidence="1 11" id="KW-0645">Protease</keyword>
<evidence type="ECO:0000256" key="1">
    <source>
        <dbReference type="ARBA" id="ARBA00022670"/>
    </source>
</evidence>
<dbReference type="SMART" id="SM00020">
    <property type="entry name" value="Tryp_SPc"/>
    <property type="match status" value="1"/>
</dbReference>
<dbReference type="InterPro" id="IPR001254">
    <property type="entry name" value="Trypsin_dom"/>
</dbReference>
<name>A0ABD0SIX6_LOXSC</name>
<dbReference type="GO" id="GO:0051604">
    <property type="term" value="P:protein maturation"/>
    <property type="evidence" value="ECO:0007669"/>
    <property type="project" value="UniProtKB-ARBA"/>
</dbReference>
<dbReference type="Gene3D" id="2.40.10.10">
    <property type="entry name" value="Trypsin-like serine proteases"/>
    <property type="match status" value="2"/>
</dbReference>
<dbReference type="FunFam" id="2.40.10.10:FF:000028">
    <property type="entry name" value="Serine protease easter"/>
    <property type="match status" value="1"/>
</dbReference>
<evidence type="ECO:0000256" key="13">
    <source>
        <dbReference type="SAM" id="MobiDB-lite"/>
    </source>
</evidence>
<dbReference type="InterPro" id="IPR038565">
    <property type="entry name" value="CLIP_sf"/>
</dbReference>
<comment type="similarity">
    <text evidence="10 12">Belongs to the peptidase S1 family. CLIP subfamily.</text>
</comment>
<dbReference type="EMBL" id="JBEDNZ010000020">
    <property type="protein sequence ID" value="KAL0819702.1"/>
    <property type="molecule type" value="Genomic_DNA"/>
</dbReference>
<comment type="domain">
    <text evidence="12">The clip domain consists of 35-55 residues which are 'knitted' together usually by 3 conserved disulfide bonds forming a clip-like compact structure.</text>
</comment>
<keyword evidence="7" id="KW-0865">Zymogen</keyword>
<keyword evidence="12" id="KW-0964">Secreted</keyword>
<evidence type="ECO:0000256" key="8">
    <source>
        <dbReference type="ARBA" id="ARBA00023157"/>
    </source>
</evidence>
<dbReference type="GO" id="GO:0005576">
    <property type="term" value="C:extracellular region"/>
    <property type="evidence" value="ECO:0007669"/>
    <property type="project" value="UniProtKB-SubCell"/>
</dbReference>
<evidence type="ECO:0000256" key="5">
    <source>
        <dbReference type="ARBA" id="ARBA00022825"/>
    </source>
</evidence>
<dbReference type="InterPro" id="IPR051487">
    <property type="entry name" value="Ser/Thr_Proteases_Immune/Dev"/>
</dbReference>
<evidence type="ECO:0000256" key="7">
    <source>
        <dbReference type="ARBA" id="ARBA00023145"/>
    </source>
</evidence>
<evidence type="ECO:0000313" key="15">
    <source>
        <dbReference type="EMBL" id="KAL0819702.1"/>
    </source>
</evidence>
<keyword evidence="3 12" id="KW-0732">Signal</keyword>
<dbReference type="PROSITE" id="PS00135">
    <property type="entry name" value="TRYPSIN_SER"/>
    <property type="match status" value="1"/>
</dbReference>
<feature type="chain" id="PRO_5044528989" description="CLIP domain-containing serine protease" evidence="12">
    <location>
        <begin position="24"/>
        <end position="434"/>
    </location>
</feature>
<dbReference type="SMART" id="SM00680">
    <property type="entry name" value="CLIP"/>
    <property type="match status" value="1"/>
</dbReference>
<dbReference type="Pfam" id="PF12032">
    <property type="entry name" value="CLIP"/>
    <property type="match status" value="1"/>
</dbReference>
<dbReference type="InterPro" id="IPR018114">
    <property type="entry name" value="TRYPSIN_HIS"/>
</dbReference>
<feature type="domain" description="Peptidase S1" evidence="14">
    <location>
        <begin position="171"/>
        <end position="429"/>
    </location>
</feature>
<dbReference type="PROSITE" id="PS50240">
    <property type="entry name" value="TRYPSIN_DOM"/>
    <property type="match status" value="1"/>
</dbReference>
<evidence type="ECO:0000256" key="12">
    <source>
        <dbReference type="RuleBase" id="RU366078"/>
    </source>
</evidence>
<feature type="signal peptide" evidence="12">
    <location>
        <begin position="1"/>
        <end position="23"/>
    </location>
</feature>
<dbReference type="GO" id="GO:0006508">
    <property type="term" value="P:proteolysis"/>
    <property type="evidence" value="ECO:0007669"/>
    <property type="project" value="UniProtKB-KW"/>
</dbReference>
<dbReference type="InterPro" id="IPR043504">
    <property type="entry name" value="Peptidase_S1_PA_chymotrypsin"/>
</dbReference>
<accession>A0ABD0SIX6</accession>
<sequence>MGKSSLSAGLLVALLLPVKCLYAGDSCFDDEQPGSCIPLTECEPLMTEIRKADNRIPLHIRKKLNEIGCGFEADVQLVCCASSSNINNDINPGFNLANWGNIKPTKPTSTILNPWDAGVTPSIKPYTPEKPEKKPVTGTESRGGGSPPDIEGHRNLRLLSEDCGIVDSDRIFGGNRTRLYELPWMVLLSYNSPRGLKLSCGGTLISERYVLTAAHCVSFLGERLKLNGVILGEHDIRKDPDCERIQEKMFCAPSVRNVSIETVTAHPGYSPETLADDIALLRLAEPADFSVESMKAVCLPITSELQNQYLDNQPATVAGWGATEDGLQSPVLLSVELPIVSNKDCIKVYRGSPKIHDRQLCAGGEQDKDSCGGDSGGPLMYPGNVGTRGERYVQRGIVSFGSKRCGIGGFPGVYTRVAYYMDWILDNIHDFSLP</sequence>
<dbReference type="InterPro" id="IPR001314">
    <property type="entry name" value="Peptidase_S1A"/>
</dbReference>
<dbReference type="GO" id="GO:0004252">
    <property type="term" value="F:serine-type endopeptidase activity"/>
    <property type="evidence" value="ECO:0007669"/>
    <property type="project" value="UniProtKB-UniRule"/>
</dbReference>
<gene>
    <name evidence="15" type="ORF">ABMA28_007760</name>
</gene>
<evidence type="ECO:0000256" key="9">
    <source>
        <dbReference type="ARBA" id="ARBA00023180"/>
    </source>
</evidence>
<dbReference type="Gene3D" id="3.30.1640.30">
    <property type="match status" value="1"/>
</dbReference>
<comment type="subcellular location">
    <subcellularLocation>
        <location evidence="12">Secreted</location>
    </subcellularLocation>
</comment>